<dbReference type="GO" id="GO:0016020">
    <property type="term" value="C:membrane"/>
    <property type="evidence" value="ECO:0007669"/>
    <property type="project" value="UniProtKB-SubCell"/>
</dbReference>
<dbReference type="GO" id="GO:0055085">
    <property type="term" value="P:transmembrane transport"/>
    <property type="evidence" value="ECO:0007669"/>
    <property type="project" value="InterPro"/>
</dbReference>
<evidence type="ECO:0000313" key="8">
    <source>
        <dbReference type="Proteomes" id="UP000406256"/>
    </source>
</evidence>
<evidence type="ECO:0000256" key="3">
    <source>
        <dbReference type="ARBA" id="ARBA00022989"/>
    </source>
</evidence>
<dbReference type="Proteomes" id="UP000406256">
    <property type="component" value="Unassembled WGS sequence"/>
</dbReference>
<feature type="region of interest" description="Disordered" evidence="5">
    <location>
        <begin position="40"/>
        <end position="149"/>
    </location>
</feature>
<evidence type="ECO:0000259" key="6">
    <source>
        <dbReference type="PROSITE" id="PS52015"/>
    </source>
</evidence>
<evidence type="ECO:0000256" key="2">
    <source>
        <dbReference type="ARBA" id="ARBA00022692"/>
    </source>
</evidence>
<keyword evidence="2" id="KW-0812">Transmembrane</keyword>
<dbReference type="Gene3D" id="3.30.1150.10">
    <property type="match status" value="1"/>
</dbReference>
<keyword evidence="3" id="KW-1133">Transmembrane helix</keyword>
<name>A0A5E4Z9A2_9BURK</name>
<comment type="subcellular location">
    <subcellularLocation>
        <location evidence="1">Membrane</location>
        <topology evidence="1">Single-pass membrane protein</topology>
    </subcellularLocation>
</comment>
<dbReference type="Pfam" id="PF03544">
    <property type="entry name" value="TonB_C"/>
    <property type="match status" value="1"/>
</dbReference>
<evidence type="ECO:0000256" key="4">
    <source>
        <dbReference type="ARBA" id="ARBA00023136"/>
    </source>
</evidence>
<feature type="domain" description="TonB C-terminal" evidence="6">
    <location>
        <begin position="150"/>
        <end position="245"/>
    </location>
</feature>
<protein>
    <submittedName>
        <fullName evidence="7">Putative hemoglobin and hemoglobin-haptoglobin-binding protein 3</fullName>
    </submittedName>
</protein>
<feature type="compositionally biased region" description="Basic and acidic residues" evidence="5">
    <location>
        <begin position="59"/>
        <end position="75"/>
    </location>
</feature>
<dbReference type="InterPro" id="IPR006260">
    <property type="entry name" value="TonB/TolA_C"/>
</dbReference>
<keyword evidence="8" id="KW-1185">Reference proteome</keyword>
<dbReference type="AlphaFoldDB" id="A0A5E4Z9A2"/>
<sequence>MTAPIYHRRDWVASGLTLLIALVAMVGPSLRSLMAPPVPKPPEVLTEIDLAPPQPKPTPETKPEPKPAPRQEHKPAPTPRPSPEPHPAPRPMSTQAPAPAAQPVAPAAPVTSNAAPTASANPTPAAPVADAKPAPRAATANKGDPDHDYERALRTLVESRKKYPTNRQAMIEKPTGTVALCVTLDRGGRVKDVNVTNSSGSLLLDNTATHLVEGTTYPPFQDSHFAGQAQHAFCMKIDYQLPGNS</sequence>
<keyword evidence="4" id="KW-0472">Membrane</keyword>
<organism evidence="7 8">
    <name type="scientific">Pandoraea anhela</name>
    <dbReference type="NCBI Taxonomy" id="2508295"/>
    <lineage>
        <taxon>Bacteria</taxon>
        <taxon>Pseudomonadati</taxon>
        <taxon>Pseudomonadota</taxon>
        <taxon>Betaproteobacteria</taxon>
        <taxon>Burkholderiales</taxon>
        <taxon>Burkholderiaceae</taxon>
        <taxon>Pandoraea</taxon>
    </lineage>
</organism>
<dbReference type="SUPFAM" id="SSF74653">
    <property type="entry name" value="TolA/TonB C-terminal domain"/>
    <property type="match status" value="1"/>
</dbReference>
<feature type="compositionally biased region" description="Pro residues" evidence="5">
    <location>
        <begin position="76"/>
        <end position="90"/>
    </location>
</feature>
<proteinExistence type="predicted"/>
<feature type="compositionally biased region" description="Low complexity" evidence="5">
    <location>
        <begin position="95"/>
        <end position="140"/>
    </location>
</feature>
<dbReference type="PROSITE" id="PS52015">
    <property type="entry name" value="TONB_CTD"/>
    <property type="match status" value="1"/>
</dbReference>
<evidence type="ECO:0000313" key="7">
    <source>
        <dbReference type="EMBL" id="VVE56975.1"/>
    </source>
</evidence>
<evidence type="ECO:0000256" key="5">
    <source>
        <dbReference type="SAM" id="MobiDB-lite"/>
    </source>
</evidence>
<dbReference type="EMBL" id="CABPSB010000036">
    <property type="protein sequence ID" value="VVE56975.1"/>
    <property type="molecule type" value="Genomic_DNA"/>
</dbReference>
<evidence type="ECO:0000256" key="1">
    <source>
        <dbReference type="ARBA" id="ARBA00004167"/>
    </source>
</evidence>
<dbReference type="InterPro" id="IPR037682">
    <property type="entry name" value="TonB_C"/>
</dbReference>
<gene>
    <name evidence="7" type="ORF">PAN31108_05157</name>
</gene>
<reference evidence="7 8" key="1">
    <citation type="submission" date="2019-08" db="EMBL/GenBank/DDBJ databases">
        <authorList>
            <person name="Peeters C."/>
        </authorList>
    </citation>
    <scope>NUCLEOTIDE SEQUENCE [LARGE SCALE GENOMIC DNA]</scope>
    <source>
        <strain evidence="7 8">LMG 31108</strain>
    </source>
</reference>
<dbReference type="NCBIfam" id="TIGR01352">
    <property type="entry name" value="tonB_Cterm"/>
    <property type="match status" value="1"/>
</dbReference>
<accession>A0A5E4Z9A2</accession>